<dbReference type="Gene3D" id="3.40.190.10">
    <property type="entry name" value="Periplasmic binding protein-like II"/>
    <property type="match status" value="2"/>
</dbReference>
<reference evidence="3" key="1">
    <citation type="submission" date="2022-10" db="EMBL/GenBank/DDBJ databases">
        <title>The complete genomes of actinobacterial strains from the NBC collection.</title>
        <authorList>
            <person name="Joergensen T.S."/>
            <person name="Alvarez Arevalo M."/>
            <person name="Sterndorff E.B."/>
            <person name="Faurdal D."/>
            <person name="Vuksanovic O."/>
            <person name="Mourched A.-S."/>
            <person name="Charusanti P."/>
            <person name="Shaw S."/>
            <person name="Blin K."/>
            <person name="Weber T."/>
        </authorList>
    </citation>
    <scope>NUCLEOTIDE SEQUENCE</scope>
    <source>
        <strain evidence="3">NBC_01482</strain>
    </source>
</reference>
<sequence length="367" mass="39579">MKKIVIGLSAALLATLTACAPPPGGQPLARPAQSIQRDDALIINGEQIADQSLWKQARAEGKLTLYSGYTQASEATLLHQFEADTGIKVKQIRLTPNRLYERIVAEHGAGKLNADIVRISDAGFAHGLAERGVFQPYQPSTATNLHDDVIFDGGSYYRTFDPVYTFGYNTALVHADAAPTSWRSLLDNRWSNKRGIAQAGAGGSALALTRFQRATLGDDYLRQYASGARVFDSIGAQLDALARGQIDAGTVVVSAINIANNANAPVKFVVPEEGVTAYDYYTGVASTATNTAAAKLFLNWNLAKRGQQVFADMGEYSVRTDIAAPNVRGVQLPDFTDPRVHRITPAESISNAATDQRAWNAIFGYNQ</sequence>
<evidence type="ECO:0000313" key="3">
    <source>
        <dbReference type="EMBL" id="WUV48388.1"/>
    </source>
</evidence>
<keyword evidence="4" id="KW-1185">Reference proteome</keyword>
<dbReference type="PANTHER" id="PTHR30006">
    <property type="entry name" value="THIAMINE-BINDING PERIPLASMIC PROTEIN-RELATED"/>
    <property type="match status" value="1"/>
</dbReference>
<organism evidence="3 4">
    <name type="scientific">Nocardia vinacea</name>
    <dbReference type="NCBI Taxonomy" id="96468"/>
    <lineage>
        <taxon>Bacteria</taxon>
        <taxon>Bacillati</taxon>
        <taxon>Actinomycetota</taxon>
        <taxon>Actinomycetes</taxon>
        <taxon>Mycobacteriales</taxon>
        <taxon>Nocardiaceae</taxon>
        <taxon>Nocardia</taxon>
    </lineage>
</organism>
<evidence type="ECO:0000256" key="1">
    <source>
        <dbReference type="ARBA" id="ARBA00022729"/>
    </source>
</evidence>
<evidence type="ECO:0000313" key="4">
    <source>
        <dbReference type="Proteomes" id="UP001432062"/>
    </source>
</evidence>
<dbReference type="EMBL" id="CP109441">
    <property type="protein sequence ID" value="WUV48388.1"/>
    <property type="molecule type" value="Genomic_DNA"/>
</dbReference>
<dbReference type="SUPFAM" id="SSF53850">
    <property type="entry name" value="Periplasmic binding protein-like II"/>
    <property type="match status" value="1"/>
</dbReference>
<feature type="chain" id="PRO_5046999845" evidence="2">
    <location>
        <begin position="21"/>
        <end position="367"/>
    </location>
</feature>
<dbReference type="Pfam" id="PF13343">
    <property type="entry name" value="SBP_bac_6"/>
    <property type="match status" value="1"/>
</dbReference>
<evidence type="ECO:0000256" key="2">
    <source>
        <dbReference type="SAM" id="SignalP"/>
    </source>
</evidence>
<gene>
    <name evidence="3" type="ORF">OG563_09415</name>
</gene>
<keyword evidence="1 2" id="KW-0732">Signal</keyword>
<name>A0ABZ1YYY6_9NOCA</name>
<accession>A0ABZ1YYY6</accession>
<dbReference type="Proteomes" id="UP001432062">
    <property type="component" value="Chromosome"/>
</dbReference>
<proteinExistence type="predicted"/>
<dbReference type="RefSeq" id="WP_329412721.1">
    <property type="nucleotide sequence ID" value="NZ_CP109441.1"/>
</dbReference>
<feature type="signal peptide" evidence="2">
    <location>
        <begin position="1"/>
        <end position="20"/>
    </location>
</feature>
<protein>
    <submittedName>
        <fullName evidence="3">Extracellular solute-binding protein</fullName>
    </submittedName>
</protein>
<dbReference type="PROSITE" id="PS51257">
    <property type="entry name" value="PROKAR_LIPOPROTEIN"/>
    <property type="match status" value="1"/>
</dbReference>